<evidence type="ECO:0000313" key="5">
    <source>
        <dbReference type="Proteomes" id="UP001148614"/>
    </source>
</evidence>
<feature type="binding site" evidence="3">
    <location>
        <position position="111"/>
    </location>
    <ligand>
        <name>dimethylallyl diphosphate</name>
        <dbReference type="ChEBI" id="CHEBI:57623"/>
    </ligand>
</feature>
<evidence type="ECO:0000256" key="3">
    <source>
        <dbReference type="PIRSR" id="PIRSR000509-1"/>
    </source>
</evidence>
<comment type="caution">
    <text evidence="4">The sequence shown here is derived from an EMBL/GenBank/DDBJ whole genome shotgun (WGS) entry which is preliminary data.</text>
</comment>
<keyword evidence="5" id="KW-1185">Reference proteome</keyword>
<evidence type="ECO:0000256" key="1">
    <source>
        <dbReference type="ARBA" id="ARBA00010209"/>
    </source>
</evidence>
<feature type="binding site" evidence="3">
    <location>
        <position position="195"/>
    </location>
    <ligand>
        <name>dimethylallyl diphosphate</name>
        <dbReference type="ChEBI" id="CHEBI:57623"/>
    </ligand>
</feature>
<reference evidence="4" key="1">
    <citation type="submission" date="2022-07" db="EMBL/GenBank/DDBJ databases">
        <title>Genome Sequence of Xylaria arbuscula.</title>
        <authorList>
            <person name="Buettner E."/>
        </authorList>
    </citation>
    <scope>NUCLEOTIDE SEQUENCE</scope>
    <source>
        <strain evidence="4">VT107</strain>
    </source>
</reference>
<gene>
    <name evidence="4" type="ORF">NPX13_g850</name>
</gene>
<sequence length="449" mass="51363">MALRKNREDRKHSTEVWKSLSERCLPPRNPDSDFWWQLTGYHMANLVEAAGYTIDKQYEILLIHYHWIVPRLGPAPGPDGRAKWKSLVGIEGSPIEYSWKWNTSNGEPDVRYSWEAINQRSGTPLDPLNHGATLDFMHEIPAIVPDADFSWVHHFLAHLFDHDIAKYVREGDEKGLPPTTVIHGIEYVRSGVGLKSYFIPRRVGQVGPMPIEQWDEAIVKLDSNNATRDTMMNFIRENPEGQLFKPVIMGIDDVEPSSSRLKLYFTTPHTSFKSVREIMTLGGLIDVPEEKMQDLRSFISATLCLPDDYPEDKEIPHEIADKEMWAEAEALIDGYVYYFDIAPGSSKAIPDIKFHNPTRRYGPDDLSIARGLTSWLKARGRGQYCDSYMLMVESVCEHRDLAKGKGLHTYLTYMFNKKGGEPDIKSYLIPEAYHPNRRPLAKQNGTRNS</sequence>
<dbReference type="CDD" id="cd13929">
    <property type="entry name" value="PT-DMATS_CymD"/>
    <property type="match status" value="1"/>
</dbReference>
<feature type="binding site" evidence="3">
    <location>
        <position position="260"/>
    </location>
    <ligand>
        <name>dimethylallyl diphosphate</name>
        <dbReference type="ChEBI" id="CHEBI:57623"/>
    </ligand>
</feature>
<name>A0A9W8NNJ9_9PEZI</name>
<dbReference type="InterPro" id="IPR012148">
    <property type="entry name" value="ABBA_DMATS-like"/>
</dbReference>
<dbReference type="NCBIfam" id="TIGR03429">
    <property type="entry name" value="arom_pren_DMATS"/>
    <property type="match status" value="1"/>
</dbReference>
<dbReference type="AlphaFoldDB" id="A0A9W8NNJ9"/>
<dbReference type="GO" id="GO:0004659">
    <property type="term" value="F:prenyltransferase activity"/>
    <property type="evidence" value="ECO:0007669"/>
    <property type="project" value="TreeGrafter"/>
</dbReference>
<dbReference type="VEuPathDB" id="FungiDB:F4678DRAFT_471982"/>
<dbReference type="PANTHER" id="PTHR40627:SF4">
    <property type="entry name" value="PRENYLTRANSFERASE ASQH1-RELATED"/>
    <property type="match status" value="1"/>
</dbReference>
<protein>
    <recommendedName>
        <fullName evidence="6">Dimethylallyl tryptophan synthase GliD1</fullName>
    </recommendedName>
</protein>
<comment type="similarity">
    <text evidence="1">Belongs to the tryptophan dimethylallyltransferase family.</text>
</comment>
<dbReference type="InterPro" id="IPR033964">
    <property type="entry name" value="ABBA"/>
</dbReference>
<dbReference type="EMBL" id="JANPWZ010000066">
    <property type="protein sequence ID" value="KAJ3579717.1"/>
    <property type="molecule type" value="Genomic_DNA"/>
</dbReference>
<dbReference type="InterPro" id="IPR017795">
    <property type="entry name" value="ABBA_NscD-like"/>
</dbReference>
<feature type="binding site" evidence="3">
    <location>
        <position position="264"/>
    </location>
    <ligand>
        <name>dimethylallyl diphosphate</name>
        <dbReference type="ChEBI" id="CHEBI:57623"/>
    </ligand>
</feature>
<feature type="binding site" evidence="3">
    <location>
        <position position="96"/>
    </location>
    <ligand>
        <name>L-tryptophan</name>
        <dbReference type="ChEBI" id="CHEBI:57912"/>
    </ligand>
</feature>
<dbReference type="GO" id="GO:0009820">
    <property type="term" value="P:alkaloid metabolic process"/>
    <property type="evidence" value="ECO:0007669"/>
    <property type="project" value="InterPro"/>
</dbReference>
<dbReference type="PIRSF" id="PIRSF000509">
    <property type="entry name" value="Trp_DMAT"/>
    <property type="match status" value="1"/>
</dbReference>
<feature type="binding site" evidence="3">
    <location>
        <position position="262"/>
    </location>
    <ligand>
        <name>dimethylallyl diphosphate</name>
        <dbReference type="ChEBI" id="CHEBI:57623"/>
    </ligand>
</feature>
<evidence type="ECO:0000313" key="4">
    <source>
        <dbReference type="EMBL" id="KAJ3579717.1"/>
    </source>
</evidence>
<dbReference type="Proteomes" id="UP001148614">
    <property type="component" value="Unassembled WGS sequence"/>
</dbReference>
<dbReference type="SFLD" id="SFLDG01162">
    <property type="entry name" value="I"/>
    <property type="match status" value="1"/>
</dbReference>
<accession>A0A9W8NNJ9</accession>
<proteinExistence type="inferred from homology"/>
<evidence type="ECO:0008006" key="6">
    <source>
        <dbReference type="Google" id="ProtNLM"/>
    </source>
</evidence>
<evidence type="ECO:0000256" key="2">
    <source>
        <dbReference type="ARBA" id="ARBA00022679"/>
    </source>
</evidence>
<keyword evidence="2" id="KW-0808">Transferase</keyword>
<feature type="binding site" evidence="3">
    <location>
        <position position="197"/>
    </location>
    <ligand>
        <name>dimethylallyl diphosphate</name>
        <dbReference type="ChEBI" id="CHEBI:57623"/>
    </ligand>
</feature>
<dbReference type="PANTHER" id="PTHR40627">
    <property type="entry name" value="INDOLE PRENYLTRANSFERASE TDIB-RELATED"/>
    <property type="match status" value="1"/>
</dbReference>
<organism evidence="4 5">
    <name type="scientific">Xylaria arbuscula</name>
    <dbReference type="NCBI Taxonomy" id="114810"/>
    <lineage>
        <taxon>Eukaryota</taxon>
        <taxon>Fungi</taxon>
        <taxon>Dikarya</taxon>
        <taxon>Ascomycota</taxon>
        <taxon>Pezizomycotina</taxon>
        <taxon>Sordariomycetes</taxon>
        <taxon>Xylariomycetidae</taxon>
        <taxon>Xylariales</taxon>
        <taxon>Xylariaceae</taxon>
        <taxon>Xylaria</taxon>
    </lineage>
</organism>
<dbReference type="Pfam" id="PF11991">
    <property type="entry name" value="Trp_DMAT"/>
    <property type="match status" value="1"/>
</dbReference>
<dbReference type="SFLD" id="SFLDS00036">
    <property type="entry name" value="Aromatic_Prenyltransferase"/>
    <property type="match status" value="1"/>
</dbReference>